<organism evidence="1">
    <name type="scientific">Rhizophora mucronata</name>
    <name type="common">Asiatic mangrove</name>
    <dbReference type="NCBI Taxonomy" id="61149"/>
    <lineage>
        <taxon>Eukaryota</taxon>
        <taxon>Viridiplantae</taxon>
        <taxon>Streptophyta</taxon>
        <taxon>Embryophyta</taxon>
        <taxon>Tracheophyta</taxon>
        <taxon>Spermatophyta</taxon>
        <taxon>Magnoliopsida</taxon>
        <taxon>eudicotyledons</taxon>
        <taxon>Gunneridae</taxon>
        <taxon>Pentapetalae</taxon>
        <taxon>rosids</taxon>
        <taxon>fabids</taxon>
        <taxon>Malpighiales</taxon>
        <taxon>Rhizophoraceae</taxon>
        <taxon>Rhizophora</taxon>
    </lineage>
</organism>
<dbReference type="AlphaFoldDB" id="A0A2P2LSA3"/>
<proteinExistence type="predicted"/>
<protein>
    <submittedName>
        <fullName evidence="1">Uncharacterized protein LOC103504597</fullName>
    </submittedName>
</protein>
<accession>A0A2P2LSA3</accession>
<sequence length="71" mass="7852">MSRFCQPRIIVLDRYWAGTGIIDSKNRSKELNGETKGGDATGFGNFSEQAVQFSAGFSIIDDNYWLAVTSL</sequence>
<dbReference type="EMBL" id="GGEC01040374">
    <property type="protein sequence ID" value="MBX20858.1"/>
    <property type="molecule type" value="Transcribed_RNA"/>
</dbReference>
<reference evidence="1" key="1">
    <citation type="submission" date="2018-02" db="EMBL/GenBank/DDBJ databases">
        <title>Rhizophora mucronata_Transcriptome.</title>
        <authorList>
            <person name="Meera S.P."/>
            <person name="Sreeshan A."/>
            <person name="Augustine A."/>
        </authorList>
    </citation>
    <scope>NUCLEOTIDE SEQUENCE</scope>
    <source>
        <tissue evidence="1">Leaf</tissue>
    </source>
</reference>
<evidence type="ECO:0000313" key="1">
    <source>
        <dbReference type="EMBL" id="MBX20858.1"/>
    </source>
</evidence>
<name>A0A2P2LSA3_RHIMU</name>